<accession>A0A6L3VM47</accession>
<dbReference type="InterPro" id="IPR021005">
    <property type="entry name" value="Znf_CGNR"/>
</dbReference>
<sequence>MTPSAPTAPFRQGAGRPCLDFIRTLRHRGAPGAVEELAGPAALDAWIRQFGPYDTAPDGGPDGEPDGGRADAADLLAARALREAIHRLVTAALDRGPAAADPASRDLVNAAAARPVPVPALDPAGRLRHHAEDPVTAMLAVLARDALDLVTSTALDRVRACAGDRCGALFLDTSRPGTRRWCSMNTCGNRAKKDALHARGHTPA</sequence>
<dbReference type="AlphaFoldDB" id="A0A6L3VM47"/>
<evidence type="ECO:0000313" key="2">
    <source>
        <dbReference type="EMBL" id="KAB2362734.1"/>
    </source>
</evidence>
<comment type="caution">
    <text evidence="2">The sequence shown here is derived from an EMBL/GenBank/DDBJ whole genome shotgun (WGS) entry which is preliminary data.</text>
</comment>
<evidence type="ECO:0000313" key="3">
    <source>
        <dbReference type="Proteomes" id="UP000483004"/>
    </source>
</evidence>
<dbReference type="PANTHER" id="PTHR35525">
    <property type="entry name" value="BLL6575 PROTEIN"/>
    <property type="match status" value="1"/>
</dbReference>
<dbReference type="EMBL" id="WBMR01000273">
    <property type="protein sequence ID" value="KAB2362734.1"/>
    <property type="molecule type" value="Genomic_DNA"/>
</dbReference>
<dbReference type="InterPro" id="IPR023286">
    <property type="entry name" value="ABATE_dom_sf"/>
</dbReference>
<dbReference type="SUPFAM" id="SSF160904">
    <property type="entry name" value="Jann2411-like"/>
    <property type="match status" value="1"/>
</dbReference>
<name>A0A6L3VM47_9ACTN</name>
<dbReference type="PANTHER" id="PTHR35525:SF3">
    <property type="entry name" value="BLL6575 PROTEIN"/>
    <property type="match status" value="1"/>
</dbReference>
<dbReference type="Proteomes" id="UP000483004">
    <property type="component" value="Unassembled WGS sequence"/>
</dbReference>
<dbReference type="Gene3D" id="1.10.3300.10">
    <property type="entry name" value="Jann2411-like domain"/>
    <property type="match status" value="1"/>
</dbReference>
<dbReference type="InterPro" id="IPR010852">
    <property type="entry name" value="ABATE"/>
</dbReference>
<protein>
    <submittedName>
        <fullName evidence="2">CGNR zinc finger domain-containing protein</fullName>
    </submittedName>
</protein>
<proteinExistence type="predicted"/>
<dbReference type="Pfam" id="PF11706">
    <property type="entry name" value="zf-CGNR"/>
    <property type="match status" value="1"/>
</dbReference>
<reference evidence="2 3" key="1">
    <citation type="submission" date="2019-09" db="EMBL/GenBank/DDBJ databases">
        <title>Actinomadura physcomitrii sp. nov., a novel actinomycete isolated from moss [Physcomitrium sphaericum (Ludw) Fuernr].</title>
        <authorList>
            <person name="Liu C."/>
            <person name="Zhuang X."/>
        </authorList>
    </citation>
    <scope>NUCLEOTIDE SEQUENCE [LARGE SCALE GENOMIC DNA]</scope>
    <source>
        <strain evidence="2 3">CYP1-1B</strain>
    </source>
</reference>
<dbReference type="Pfam" id="PF07336">
    <property type="entry name" value="ABATE"/>
    <property type="match status" value="1"/>
</dbReference>
<gene>
    <name evidence="2" type="ORF">F9B16_44880</name>
</gene>
<organism evidence="2 3">
    <name type="scientific">Actinomadura montaniterrae</name>
    <dbReference type="NCBI Taxonomy" id="1803903"/>
    <lineage>
        <taxon>Bacteria</taxon>
        <taxon>Bacillati</taxon>
        <taxon>Actinomycetota</taxon>
        <taxon>Actinomycetes</taxon>
        <taxon>Streptosporangiales</taxon>
        <taxon>Thermomonosporaceae</taxon>
        <taxon>Actinomadura</taxon>
    </lineage>
</organism>
<dbReference type="RefSeq" id="WP_151546380.1">
    <property type="nucleotide sequence ID" value="NZ_WBMR01000273.1"/>
</dbReference>
<feature type="domain" description="Zinc finger CGNR" evidence="1">
    <location>
        <begin position="157"/>
        <end position="199"/>
    </location>
</feature>
<evidence type="ECO:0000259" key="1">
    <source>
        <dbReference type="Pfam" id="PF11706"/>
    </source>
</evidence>
<dbReference type="OrthoDB" id="123307at2"/>
<keyword evidence="3" id="KW-1185">Reference proteome</keyword>